<dbReference type="Gene3D" id="2.160.20.120">
    <property type="match status" value="1"/>
</dbReference>
<evidence type="ECO:0000313" key="3">
    <source>
        <dbReference type="EMBL" id="MXO55680.1"/>
    </source>
</evidence>
<keyword evidence="4" id="KW-1185">Reference proteome</keyword>
<dbReference type="EMBL" id="WTYS01000001">
    <property type="protein sequence ID" value="MXO55680.1"/>
    <property type="molecule type" value="Genomic_DNA"/>
</dbReference>
<protein>
    <submittedName>
        <fullName evidence="3">DUF2807 domain-containing protein</fullName>
    </submittedName>
</protein>
<dbReference type="OrthoDB" id="7425768at2"/>
<name>A0A6I4SKN0_9SPHN</name>
<gene>
    <name evidence="3" type="ORF">GRI36_02170</name>
</gene>
<dbReference type="AlphaFoldDB" id="A0A6I4SKN0"/>
<organism evidence="3 4">
    <name type="scientific">Pontixanthobacter gangjinensis</name>
    <dbReference type="NCBI Taxonomy" id="1028742"/>
    <lineage>
        <taxon>Bacteria</taxon>
        <taxon>Pseudomonadati</taxon>
        <taxon>Pseudomonadota</taxon>
        <taxon>Alphaproteobacteria</taxon>
        <taxon>Sphingomonadales</taxon>
        <taxon>Erythrobacteraceae</taxon>
        <taxon>Pontixanthobacter</taxon>
    </lineage>
</organism>
<proteinExistence type="predicted"/>
<dbReference type="Pfam" id="PF10988">
    <property type="entry name" value="DUF2807"/>
    <property type="match status" value="1"/>
</dbReference>
<reference evidence="3 4" key="1">
    <citation type="submission" date="2019-12" db="EMBL/GenBank/DDBJ databases">
        <title>Genomic-based taxomic classification of the family Erythrobacteraceae.</title>
        <authorList>
            <person name="Xu L."/>
        </authorList>
    </citation>
    <scope>NUCLEOTIDE SEQUENCE [LARGE SCALE GENOMIC DNA]</scope>
    <source>
        <strain evidence="3 4">JCM 17802</strain>
    </source>
</reference>
<dbReference type="Proteomes" id="UP000468943">
    <property type="component" value="Unassembled WGS sequence"/>
</dbReference>
<feature type="region of interest" description="Disordered" evidence="1">
    <location>
        <begin position="220"/>
        <end position="246"/>
    </location>
</feature>
<evidence type="ECO:0000256" key="1">
    <source>
        <dbReference type="SAM" id="MobiDB-lite"/>
    </source>
</evidence>
<dbReference type="InterPro" id="IPR021255">
    <property type="entry name" value="DUF2807"/>
</dbReference>
<evidence type="ECO:0000259" key="2">
    <source>
        <dbReference type="Pfam" id="PF10988"/>
    </source>
</evidence>
<accession>A0A6I4SKN0</accession>
<feature type="domain" description="Putative auto-transporter adhesin head GIN" evidence="2">
    <location>
        <begin position="35"/>
        <end position="213"/>
    </location>
</feature>
<evidence type="ECO:0000313" key="4">
    <source>
        <dbReference type="Proteomes" id="UP000468943"/>
    </source>
</evidence>
<sequence length="246" mass="24361">MALGLSLSACNVNMSINGDEGVPLAELDQSGDAPTGVALLGPDTVIITEGDTLGITVEGKSEAVEAMRFTLEGGTLAVMRDSDIWDGDDKATVRVTMPAPEDLNMAGSGRIEAMTMASQANINIAGSGTIEVSAISSEDLEVAMAGSGKVKVSGTANSLEVAVMGSGETDLAGLKVETAEVSIAGSGSVSLASDGKVEANIAGSGNVNVSGSATCEVNSMGSGKVTCKSPAAKSEPEATSGDGQAE</sequence>
<comment type="caution">
    <text evidence="3">The sequence shown here is derived from an EMBL/GenBank/DDBJ whole genome shotgun (WGS) entry which is preliminary data.</text>
</comment>